<reference evidence="2" key="1">
    <citation type="journal article" date="2022" name="Mol. Ecol. Resour.">
        <title>The genomes of chicory, endive, great burdock and yacon provide insights into Asteraceae palaeo-polyploidization history and plant inulin production.</title>
        <authorList>
            <person name="Fan W."/>
            <person name="Wang S."/>
            <person name="Wang H."/>
            <person name="Wang A."/>
            <person name="Jiang F."/>
            <person name="Liu H."/>
            <person name="Zhao H."/>
            <person name="Xu D."/>
            <person name="Zhang Y."/>
        </authorList>
    </citation>
    <scope>NUCLEOTIDE SEQUENCE [LARGE SCALE GENOMIC DNA]</scope>
    <source>
        <strain evidence="2">cv. Yunnan</strain>
    </source>
</reference>
<sequence>MIFWFAISWSAKCDFLVCYSISLAICSKSLDPLEEQQRKELQQASLGQVAYLVRFKGVLNMGHVPYI</sequence>
<accession>A0ACB9FX60</accession>
<reference evidence="1 2" key="2">
    <citation type="journal article" date="2022" name="Mol. Ecol. Resour.">
        <title>The genomes of chicory, endive, great burdock and yacon provide insights into Asteraceae paleo-polyploidization history and plant inulin production.</title>
        <authorList>
            <person name="Fan W."/>
            <person name="Wang S."/>
            <person name="Wang H."/>
            <person name="Wang A."/>
            <person name="Jiang F."/>
            <person name="Liu H."/>
            <person name="Zhao H."/>
            <person name="Xu D."/>
            <person name="Zhang Y."/>
        </authorList>
    </citation>
    <scope>NUCLEOTIDE SEQUENCE [LARGE SCALE GENOMIC DNA]</scope>
    <source>
        <strain evidence="2">cv. Yunnan</strain>
        <tissue evidence="1">Leaves</tissue>
    </source>
</reference>
<evidence type="ECO:0000313" key="2">
    <source>
        <dbReference type="Proteomes" id="UP001056120"/>
    </source>
</evidence>
<protein>
    <submittedName>
        <fullName evidence="1">Uncharacterized protein</fullName>
    </submittedName>
</protein>
<evidence type="ECO:0000313" key="1">
    <source>
        <dbReference type="EMBL" id="KAI3775543.1"/>
    </source>
</evidence>
<name>A0ACB9FX60_9ASTR</name>
<organism evidence="1 2">
    <name type="scientific">Smallanthus sonchifolius</name>
    <dbReference type="NCBI Taxonomy" id="185202"/>
    <lineage>
        <taxon>Eukaryota</taxon>
        <taxon>Viridiplantae</taxon>
        <taxon>Streptophyta</taxon>
        <taxon>Embryophyta</taxon>
        <taxon>Tracheophyta</taxon>
        <taxon>Spermatophyta</taxon>
        <taxon>Magnoliopsida</taxon>
        <taxon>eudicotyledons</taxon>
        <taxon>Gunneridae</taxon>
        <taxon>Pentapetalae</taxon>
        <taxon>asterids</taxon>
        <taxon>campanulids</taxon>
        <taxon>Asterales</taxon>
        <taxon>Asteraceae</taxon>
        <taxon>Asteroideae</taxon>
        <taxon>Heliantheae alliance</taxon>
        <taxon>Millerieae</taxon>
        <taxon>Smallanthus</taxon>
    </lineage>
</organism>
<comment type="caution">
    <text evidence="1">The sequence shown here is derived from an EMBL/GenBank/DDBJ whole genome shotgun (WGS) entry which is preliminary data.</text>
</comment>
<proteinExistence type="predicted"/>
<gene>
    <name evidence="1" type="ORF">L1987_50122</name>
</gene>
<dbReference type="EMBL" id="CM042033">
    <property type="protein sequence ID" value="KAI3775543.1"/>
    <property type="molecule type" value="Genomic_DNA"/>
</dbReference>
<keyword evidence="2" id="KW-1185">Reference proteome</keyword>
<dbReference type="Proteomes" id="UP001056120">
    <property type="component" value="Linkage Group LG16"/>
</dbReference>